<accession>A0A1B7P3K1</accession>
<sequence>MAGKKPAARRRGRPSRASVVRSDSDQQLAGFSSTPADLLKDPKSAVEKRNRDKWQKLRAHHSIQVMKIGEGIQAMAQSNKSALLRHRRAQIKQLAELIKRRTELEMEIMANLQTLGDLYEAASGELNTVLTSRLSYLH</sequence>
<keyword evidence="3" id="KW-1185">Reference proteome</keyword>
<organism evidence="2 3">
    <name type="scientific">Emergomyces africanus</name>
    <dbReference type="NCBI Taxonomy" id="1955775"/>
    <lineage>
        <taxon>Eukaryota</taxon>
        <taxon>Fungi</taxon>
        <taxon>Dikarya</taxon>
        <taxon>Ascomycota</taxon>
        <taxon>Pezizomycotina</taxon>
        <taxon>Eurotiomycetes</taxon>
        <taxon>Eurotiomycetidae</taxon>
        <taxon>Onygenales</taxon>
        <taxon>Ajellomycetaceae</taxon>
        <taxon>Emergomyces</taxon>
    </lineage>
</organism>
<protein>
    <submittedName>
        <fullName evidence="2">Uncharacterized protein</fullName>
    </submittedName>
</protein>
<comment type="caution">
    <text evidence="2">The sequence shown here is derived from an EMBL/GenBank/DDBJ whole genome shotgun (WGS) entry which is preliminary data.</text>
</comment>
<feature type="compositionally biased region" description="Polar residues" evidence="1">
    <location>
        <begin position="25"/>
        <end position="35"/>
    </location>
</feature>
<feature type="region of interest" description="Disordered" evidence="1">
    <location>
        <begin position="1"/>
        <end position="56"/>
    </location>
</feature>
<evidence type="ECO:0000313" key="2">
    <source>
        <dbReference type="EMBL" id="OAX83447.1"/>
    </source>
</evidence>
<proteinExistence type="predicted"/>
<evidence type="ECO:0000256" key="1">
    <source>
        <dbReference type="SAM" id="MobiDB-lite"/>
    </source>
</evidence>
<evidence type="ECO:0000313" key="3">
    <source>
        <dbReference type="Proteomes" id="UP000091918"/>
    </source>
</evidence>
<dbReference type="EMBL" id="LGUA01000175">
    <property type="protein sequence ID" value="OAX83447.1"/>
    <property type="molecule type" value="Genomic_DNA"/>
</dbReference>
<dbReference type="AlphaFoldDB" id="A0A1B7P3K1"/>
<feature type="compositionally biased region" description="Basic and acidic residues" evidence="1">
    <location>
        <begin position="38"/>
        <end position="55"/>
    </location>
</feature>
<gene>
    <name evidence="2" type="ORF">ACJ72_02194</name>
</gene>
<reference evidence="2 3" key="1">
    <citation type="submission" date="2015-07" db="EMBL/GenBank/DDBJ databases">
        <title>Emmonsia species relationships and genome sequence.</title>
        <authorList>
            <person name="Cuomo C.A."/>
            <person name="Schwartz I.S."/>
            <person name="Kenyon C."/>
            <person name="de Hoog G.S."/>
            <person name="Govender N.P."/>
            <person name="Botha A."/>
            <person name="Moreno L."/>
            <person name="de Vries M."/>
            <person name="Munoz J.F."/>
            <person name="Stielow J.B."/>
        </authorList>
    </citation>
    <scope>NUCLEOTIDE SEQUENCE [LARGE SCALE GENOMIC DNA]</scope>
    <source>
        <strain evidence="2 3">CBS 136260</strain>
    </source>
</reference>
<feature type="compositionally biased region" description="Basic residues" evidence="1">
    <location>
        <begin position="1"/>
        <end position="14"/>
    </location>
</feature>
<name>A0A1B7P3K1_9EURO</name>
<dbReference type="Proteomes" id="UP000091918">
    <property type="component" value="Unassembled WGS sequence"/>
</dbReference>
<dbReference type="OrthoDB" id="4186029at2759"/>